<dbReference type="Proteomes" id="UP000274131">
    <property type="component" value="Unassembled WGS sequence"/>
</dbReference>
<evidence type="ECO:0000313" key="3">
    <source>
        <dbReference type="WBParaSite" id="EVEC_0000473401-mRNA-1"/>
    </source>
</evidence>
<keyword evidence="2" id="KW-1185">Reference proteome</keyword>
<dbReference type="EMBL" id="UXUI01007858">
    <property type="protein sequence ID" value="VDD89691.1"/>
    <property type="molecule type" value="Genomic_DNA"/>
</dbReference>
<reference evidence="3" key="1">
    <citation type="submission" date="2017-02" db="UniProtKB">
        <authorList>
            <consortium name="WormBaseParasite"/>
        </authorList>
    </citation>
    <scope>IDENTIFICATION</scope>
</reference>
<dbReference type="AlphaFoldDB" id="A0A0N4V3T7"/>
<dbReference type="STRING" id="51028.A0A0N4V3T7"/>
<organism evidence="3">
    <name type="scientific">Enterobius vermicularis</name>
    <name type="common">Human pinworm</name>
    <dbReference type="NCBI Taxonomy" id="51028"/>
    <lineage>
        <taxon>Eukaryota</taxon>
        <taxon>Metazoa</taxon>
        <taxon>Ecdysozoa</taxon>
        <taxon>Nematoda</taxon>
        <taxon>Chromadorea</taxon>
        <taxon>Rhabditida</taxon>
        <taxon>Spirurina</taxon>
        <taxon>Oxyuridomorpha</taxon>
        <taxon>Oxyuroidea</taxon>
        <taxon>Oxyuridae</taxon>
        <taxon>Enterobius</taxon>
    </lineage>
</organism>
<evidence type="ECO:0000313" key="1">
    <source>
        <dbReference type="EMBL" id="VDD89691.1"/>
    </source>
</evidence>
<dbReference type="OrthoDB" id="4473401at2759"/>
<dbReference type="WBParaSite" id="EVEC_0000473401-mRNA-1">
    <property type="protein sequence ID" value="EVEC_0000473401-mRNA-1"/>
    <property type="gene ID" value="EVEC_0000473401"/>
</dbReference>
<accession>A0A0N4V3T7</accession>
<sequence length="142" mass="15629">MRLNIRDVEEIVMYLILGGTAREVASTVSFWSLNVKRDFTSDGSACRLGASQLPLNDAVRCEDATCPEGFHCAFGLFAECCNTTIQREFDSAYSETCPDGSKAGGVKKEYFMATFGRSCDDMLCQPNQKCVQISNRFAKCCG</sequence>
<reference evidence="1 2" key="2">
    <citation type="submission" date="2018-10" db="EMBL/GenBank/DDBJ databases">
        <authorList>
            <consortium name="Pathogen Informatics"/>
        </authorList>
    </citation>
    <scope>NUCLEOTIDE SEQUENCE [LARGE SCALE GENOMIC DNA]</scope>
</reference>
<gene>
    <name evidence="1" type="ORF">EVEC_LOCUS4442</name>
</gene>
<proteinExistence type="predicted"/>
<protein>
    <submittedName>
        <fullName evidence="3">EB domain-containing protein</fullName>
    </submittedName>
</protein>
<evidence type="ECO:0000313" key="2">
    <source>
        <dbReference type="Proteomes" id="UP000274131"/>
    </source>
</evidence>
<name>A0A0N4V3T7_ENTVE</name>